<organism evidence="1 2">
    <name type="scientific">Paracoccus halophilus</name>
    <dbReference type="NCBI Taxonomy" id="376733"/>
    <lineage>
        <taxon>Bacteria</taxon>
        <taxon>Pseudomonadati</taxon>
        <taxon>Pseudomonadota</taxon>
        <taxon>Alphaproteobacteria</taxon>
        <taxon>Rhodobacterales</taxon>
        <taxon>Paracoccaceae</taxon>
        <taxon>Paracoccus</taxon>
    </lineage>
</organism>
<accession>A0A099ESU9</accession>
<evidence type="ECO:0000313" key="1">
    <source>
        <dbReference type="EMBL" id="KGJ01404.1"/>
    </source>
</evidence>
<reference evidence="1 2" key="1">
    <citation type="submission" date="2014-09" db="EMBL/GenBank/DDBJ databases">
        <authorList>
            <person name="McGinnis J.M."/>
            <person name="Wolfgang W.J."/>
        </authorList>
    </citation>
    <scope>NUCLEOTIDE SEQUENCE [LARGE SCALE GENOMIC DNA]</scope>
    <source>
        <strain evidence="1 2">JCM 14014</strain>
    </source>
</reference>
<dbReference type="AlphaFoldDB" id="A0A099ESU9"/>
<sequence length="64" mass="7374">MQARRREGLRSFPGRSCSSLCSLRQNKFAQRQIRNCASEPFILQLQPLQFLQLIHAHPTILLAP</sequence>
<keyword evidence="2" id="KW-1185">Reference proteome</keyword>
<comment type="caution">
    <text evidence="1">The sequence shown here is derived from an EMBL/GenBank/DDBJ whole genome shotgun (WGS) entry which is preliminary data.</text>
</comment>
<name>A0A099ESU9_9RHOB</name>
<reference evidence="1 2" key="2">
    <citation type="submission" date="2014-10" db="EMBL/GenBank/DDBJ databases">
        <title>Paracoccus sanguinis sp. nov., isolated from clinical specimens of New York State patients.</title>
        <authorList>
            <person name="Mingle L.A."/>
            <person name="Cole J.A."/>
            <person name="Lapierre P."/>
            <person name="Musser K.A."/>
        </authorList>
    </citation>
    <scope>NUCLEOTIDE SEQUENCE [LARGE SCALE GENOMIC DNA]</scope>
    <source>
        <strain evidence="1 2">JCM 14014</strain>
    </source>
</reference>
<dbReference type="EMBL" id="JRKN01000114">
    <property type="protein sequence ID" value="KGJ01404.1"/>
    <property type="molecule type" value="Genomic_DNA"/>
</dbReference>
<feature type="non-terminal residue" evidence="1">
    <location>
        <position position="64"/>
    </location>
</feature>
<gene>
    <name evidence="1" type="ORF">IT41_20095</name>
</gene>
<proteinExistence type="predicted"/>
<dbReference type="Proteomes" id="UP000029846">
    <property type="component" value="Unassembled WGS sequence"/>
</dbReference>
<protein>
    <submittedName>
        <fullName evidence="1">Uncharacterized protein</fullName>
    </submittedName>
</protein>
<evidence type="ECO:0000313" key="2">
    <source>
        <dbReference type="Proteomes" id="UP000029846"/>
    </source>
</evidence>